<evidence type="ECO:0000256" key="1">
    <source>
        <dbReference type="SAM" id="Phobius"/>
    </source>
</evidence>
<keyword evidence="1" id="KW-1133">Transmembrane helix</keyword>
<dbReference type="InterPro" id="IPR058604">
    <property type="entry name" value="DUF8167_3rd"/>
</dbReference>
<accession>A0A897NMK0</accession>
<dbReference type="GO" id="GO:0008324">
    <property type="term" value="F:monoatomic cation transmembrane transporter activity"/>
    <property type="evidence" value="ECO:0007669"/>
    <property type="project" value="InterPro"/>
</dbReference>
<keyword evidence="1" id="KW-0472">Membrane</keyword>
<protein>
    <submittedName>
        <fullName evidence="3">TrkA, K+ transport system, NAD-binding component</fullName>
    </submittedName>
</protein>
<dbReference type="PROSITE" id="PS51202">
    <property type="entry name" value="RCK_C"/>
    <property type="match status" value="1"/>
</dbReference>
<evidence type="ECO:0000259" key="2">
    <source>
        <dbReference type="PROSITE" id="PS51202"/>
    </source>
</evidence>
<organism evidence="3 4">
    <name type="scientific">Halapricum desulfuricans</name>
    <dbReference type="NCBI Taxonomy" id="2841257"/>
    <lineage>
        <taxon>Archaea</taxon>
        <taxon>Methanobacteriati</taxon>
        <taxon>Methanobacteriota</taxon>
        <taxon>Stenosarchaea group</taxon>
        <taxon>Halobacteria</taxon>
        <taxon>Halobacteriales</taxon>
        <taxon>Haloarculaceae</taxon>
        <taxon>Halapricum</taxon>
    </lineage>
</organism>
<gene>
    <name evidence="3" type="primary">trkA10</name>
    <name evidence="3" type="ORF">HSBGL_1707</name>
</gene>
<evidence type="ECO:0000313" key="4">
    <source>
        <dbReference type="Proteomes" id="UP000663305"/>
    </source>
</evidence>
<proteinExistence type="predicted"/>
<dbReference type="InterPro" id="IPR006037">
    <property type="entry name" value="RCK_C"/>
</dbReference>
<dbReference type="InterPro" id="IPR058603">
    <property type="entry name" value="DUF8167_2nd"/>
</dbReference>
<feature type="domain" description="RCK C-terminal" evidence="2">
    <location>
        <begin position="295"/>
        <end position="377"/>
    </location>
</feature>
<reference evidence="3" key="1">
    <citation type="submission" date="2020-11" db="EMBL/GenBank/DDBJ databases">
        <title>Carbohydrate-dependent, anaerobic sulfur respiration: A novel catabolism in halophilic archaea.</title>
        <authorList>
            <person name="Sorokin D.Y."/>
            <person name="Messina E."/>
            <person name="Smedile F."/>
            <person name="La Cono V."/>
            <person name="Hallsworth J.E."/>
            <person name="Yakimov M.M."/>
        </authorList>
    </citation>
    <scope>NUCLEOTIDE SEQUENCE</scope>
    <source>
        <strain evidence="3">HSR-Bgl</strain>
    </source>
</reference>
<keyword evidence="1" id="KW-0812">Transmembrane</keyword>
<dbReference type="GeneID" id="68861241"/>
<sequence>MIGLQLGVAEATGPLGRIAGVAVAAGLAAAVSALVYRWYATQRAPTGVIVLVGLSVVAGYLNTQTALGQVIEGAATVSLEAAAFNIGSVLAGAGASVVGHRTGDHVGVTLLSRSGMDAFDDLTRVVRAGGRVIRVELPGEIDDVVGYDPVDPETKDALAGQSLLFPRGLTVAQLRERVGSRLRDDYGVGHVDLELDADGTVTHLAVGRRIAGLGPTLPPESVAMAIRADPSYAAGPGDLVQIWSGDGQQHRCNAELRATAGEVVTVAIDAADATKLDPDERYRLVTLATDGRPDREFVSLLRAADETMGVVDINPESALAGTSVGALDVTVVAVVSADPDSGIETLPAGERALSGGESIYVIAAPDELRTVETAAAARSTPDSGSS</sequence>
<name>A0A897NMK0_9EURY</name>
<dbReference type="Pfam" id="PF26502">
    <property type="entry name" value="DUF8167_2nd"/>
    <property type="match status" value="1"/>
</dbReference>
<dbReference type="GO" id="GO:0006813">
    <property type="term" value="P:potassium ion transport"/>
    <property type="evidence" value="ECO:0007669"/>
    <property type="project" value="InterPro"/>
</dbReference>
<dbReference type="Proteomes" id="UP000663305">
    <property type="component" value="Chromosome"/>
</dbReference>
<dbReference type="RefSeq" id="WP_229124145.1">
    <property type="nucleotide sequence ID" value="NZ_CP064789.1"/>
</dbReference>
<feature type="transmembrane region" description="Helical" evidence="1">
    <location>
        <begin position="43"/>
        <end position="61"/>
    </location>
</feature>
<dbReference type="Pfam" id="PF26501">
    <property type="entry name" value="DUF8167"/>
    <property type="match status" value="1"/>
</dbReference>
<dbReference type="InterPro" id="IPR058480">
    <property type="entry name" value="DUF8167_N"/>
</dbReference>
<evidence type="ECO:0000313" key="3">
    <source>
        <dbReference type="EMBL" id="QSG12123.1"/>
    </source>
</evidence>
<dbReference type="AlphaFoldDB" id="A0A897NMK0"/>
<feature type="transmembrane region" description="Helical" evidence="1">
    <location>
        <begin position="15"/>
        <end position="36"/>
    </location>
</feature>
<dbReference type="Pfam" id="PF26503">
    <property type="entry name" value="DUF8167_3rd"/>
    <property type="match status" value="1"/>
</dbReference>
<dbReference type="EMBL" id="CP064789">
    <property type="protein sequence ID" value="QSG12123.1"/>
    <property type="molecule type" value="Genomic_DNA"/>
</dbReference>